<name>A0ABM8VGL5_9BACL</name>
<dbReference type="Pfam" id="PF04542">
    <property type="entry name" value="Sigma70_r2"/>
    <property type="match status" value="1"/>
</dbReference>
<dbReference type="PROSITE" id="PS50043">
    <property type="entry name" value="HTH_LUXR_2"/>
    <property type="match status" value="1"/>
</dbReference>
<comment type="caution">
    <text evidence="7">The sequence shown here is derived from an EMBL/GenBank/DDBJ whole genome shotgun (WGS) entry which is preliminary data.</text>
</comment>
<feature type="domain" description="HTH luxR-type" evidence="6">
    <location>
        <begin position="140"/>
        <end position="206"/>
    </location>
</feature>
<evidence type="ECO:0000256" key="3">
    <source>
        <dbReference type="ARBA" id="ARBA00023125"/>
    </source>
</evidence>
<protein>
    <recommendedName>
        <fullName evidence="5">RNA polymerase sigma factor</fullName>
    </recommendedName>
</protein>
<dbReference type="PANTHER" id="PTHR43133:SF51">
    <property type="entry name" value="RNA POLYMERASE SIGMA FACTOR"/>
    <property type="match status" value="1"/>
</dbReference>
<dbReference type="NCBIfam" id="TIGR02937">
    <property type="entry name" value="sigma70-ECF"/>
    <property type="match status" value="1"/>
</dbReference>
<evidence type="ECO:0000256" key="1">
    <source>
        <dbReference type="ARBA" id="ARBA00023015"/>
    </source>
</evidence>
<accession>A0ABM8VGL5</accession>
<dbReference type="InterPro" id="IPR000792">
    <property type="entry name" value="Tscrpt_reg_LuxR_C"/>
</dbReference>
<dbReference type="InterPro" id="IPR000838">
    <property type="entry name" value="RNA_pol_sigma70_ECF_CS"/>
</dbReference>
<dbReference type="SMART" id="SM00421">
    <property type="entry name" value="HTH_LUXR"/>
    <property type="match status" value="1"/>
</dbReference>
<keyword evidence="4 5" id="KW-0804">Transcription</keyword>
<evidence type="ECO:0000256" key="2">
    <source>
        <dbReference type="ARBA" id="ARBA00023082"/>
    </source>
</evidence>
<dbReference type="PANTHER" id="PTHR43133">
    <property type="entry name" value="RNA POLYMERASE ECF-TYPE SIGMA FACTO"/>
    <property type="match status" value="1"/>
</dbReference>
<organism evidence="7 8">
    <name type="scientific">Paenibacillus allorhizosphaerae</name>
    <dbReference type="NCBI Taxonomy" id="2849866"/>
    <lineage>
        <taxon>Bacteria</taxon>
        <taxon>Bacillati</taxon>
        <taxon>Bacillota</taxon>
        <taxon>Bacilli</taxon>
        <taxon>Bacillales</taxon>
        <taxon>Paenibacillaceae</taxon>
        <taxon>Paenibacillus</taxon>
    </lineage>
</organism>
<gene>
    <name evidence="7" type="ORF">PAECIP111802_02503</name>
</gene>
<dbReference type="RefSeq" id="WP_218098840.1">
    <property type="nucleotide sequence ID" value="NZ_CAJVCE010000006.1"/>
</dbReference>
<evidence type="ECO:0000259" key="6">
    <source>
        <dbReference type="PROSITE" id="PS50043"/>
    </source>
</evidence>
<comment type="similarity">
    <text evidence="5">Belongs to the sigma-70 factor family. ECF subfamily.</text>
</comment>
<dbReference type="EMBL" id="CAJVCE010000006">
    <property type="protein sequence ID" value="CAG7639062.1"/>
    <property type="molecule type" value="Genomic_DNA"/>
</dbReference>
<keyword evidence="8" id="KW-1185">Reference proteome</keyword>
<evidence type="ECO:0000313" key="7">
    <source>
        <dbReference type="EMBL" id="CAG7639062.1"/>
    </source>
</evidence>
<evidence type="ECO:0000256" key="4">
    <source>
        <dbReference type="ARBA" id="ARBA00023163"/>
    </source>
</evidence>
<keyword evidence="2 5" id="KW-0731">Sigma factor</keyword>
<dbReference type="Proteomes" id="UP000730618">
    <property type="component" value="Unassembled WGS sequence"/>
</dbReference>
<evidence type="ECO:0000313" key="8">
    <source>
        <dbReference type="Proteomes" id="UP000730618"/>
    </source>
</evidence>
<proteinExistence type="inferred from homology"/>
<dbReference type="InterPro" id="IPR014284">
    <property type="entry name" value="RNA_pol_sigma-70_dom"/>
</dbReference>
<reference evidence="7 8" key="1">
    <citation type="submission" date="2021-06" db="EMBL/GenBank/DDBJ databases">
        <authorList>
            <person name="Criscuolo A."/>
        </authorList>
    </citation>
    <scope>NUCLEOTIDE SEQUENCE [LARGE SCALE GENOMIC DNA]</scope>
    <source>
        <strain evidence="8">CIP 111802</strain>
    </source>
</reference>
<dbReference type="InterPro" id="IPR039425">
    <property type="entry name" value="RNA_pol_sigma-70-like"/>
</dbReference>
<dbReference type="PROSITE" id="PS01063">
    <property type="entry name" value="SIGMA70_ECF"/>
    <property type="match status" value="1"/>
</dbReference>
<sequence length="224" mass="26045">MNGGKGSVPSRNWDRMTERDIVRSARSGNREAFGELVRRHRSQVYGWANAMTRDAYLADDIVQDAFVDAFVQMGSLIDENRFGPWLRMIVRNRAYMRLRRGGPYRRECPSSETVMFEQFDGLTREDVSTSIMYKELIVSITDKFSCLSNRERTVLEAIVLRQRTVDEIARELGITKVNVYNCMTRARAKLKLETLRAHLEAHKRRRRALGLPKRQVLHPGSIYF</sequence>
<evidence type="ECO:0000256" key="5">
    <source>
        <dbReference type="RuleBase" id="RU000716"/>
    </source>
</evidence>
<keyword evidence="3 5" id="KW-0238">DNA-binding</keyword>
<dbReference type="Pfam" id="PF08281">
    <property type="entry name" value="Sigma70_r4_2"/>
    <property type="match status" value="1"/>
</dbReference>
<dbReference type="InterPro" id="IPR013249">
    <property type="entry name" value="RNA_pol_sigma70_r4_t2"/>
</dbReference>
<keyword evidence="1 5" id="KW-0805">Transcription regulation</keyword>
<dbReference type="InterPro" id="IPR007627">
    <property type="entry name" value="RNA_pol_sigma70_r2"/>
</dbReference>